<dbReference type="InterPro" id="IPR032710">
    <property type="entry name" value="NTF2-like_dom_sf"/>
</dbReference>
<dbReference type="eggNOG" id="COG4319">
    <property type="taxonomic scope" value="Bacteria"/>
</dbReference>
<feature type="domain" description="DUF4440" evidence="1">
    <location>
        <begin position="11"/>
        <end position="122"/>
    </location>
</feature>
<dbReference type="RefSeq" id="WP_013896151.1">
    <property type="nucleotide sequence ID" value="NC_015675.1"/>
</dbReference>
<dbReference type="Gene3D" id="3.10.450.50">
    <property type="match status" value="1"/>
</dbReference>
<reference evidence="2 3" key="1">
    <citation type="submission" date="2010-10" db="EMBL/GenBank/DDBJ databases">
        <title>Complete sequence of Mesorhizobium opportunistum WSM2075.</title>
        <authorList>
            <consortium name="US DOE Joint Genome Institute"/>
            <person name="Lucas S."/>
            <person name="Copeland A."/>
            <person name="Lapidus A."/>
            <person name="Cheng J.-F."/>
            <person name="Bruce D."/>
            <person name="Goodwin L."/>
            <person name="Pitluck S."/>
            <person name="Chertkov O."/>
            <person name="Misra M."/>
            <person name="Detter J.C."/>
            <person name="Han C."/>
            <person name="Tapia R."/>
            <person name="Land M."/>
            <person name="Hauser L."/>
            <person name="Kyrpides N."/>
            <person name="Ovchinnikova G."/>
            <person name="Mavrommatis K.M."/>
            <person name="Tiwari R.P."/>
            <person name="Howieson J.G."/>
            <person name="O'Hara G.W."/>
            <person name="Nandasena K.G."/>
            <person name="Woyke T."/>
        </authorList>
    </citation>
    <scope>NUCLEOTIDE SEQUENCE [LARGE SCALE GENOMIC DNA]</scope>
    <source>
        <strain evidence="3">LMG 24607 / HAMBI 3007 / WSM2075</strain>
    </source>
</reference>
<protein>
    <recommendedName>
        <fullName evidence="1">DUF4440 domain-containing protein</fullName>
    </recommendedName>
</protein>
<organism evidence="2 3">
    <name type="scientific">Mesorhizobium opportunistum (strain LMG 24607 / HAMBI 3007 / WSM2075)</name>
    <dbReference type="NCBI Taxonomy" id="536019"/>
    <lineage>
        <taxon>Bacteria</taxon>
        <taxon>Pseudomonadati</taxon>
        <taxon>Pseudomonadota</taxon>
        <taxon>Alphaproteobacteria</taxon>
        <taxon>Hyphomicrobiales</taxon>
        <taxon>Phyllobacteriaceae</taxon>
        <taxon>Mesorhizobium</taxon>
    </lineage>
</organism>
<dbReference type="SUPFAM" id="SSF54427">
    <property type="entry name" value="NTF2-like"/>
    <property type="match status" value="1"/>
</dbReference>
<dbReference type="AlphaFoldDB" id="F7Y3N7"/>
<dbReference type="EMBL" id="CP002279">
    <property type="protein sequence ID" value="AEH89506.1"/>
    <property type="molecule type" value="Genomic_DNA"/>
</dbReference>
<dbReference type="NCBIfam" id="TIGR02246">
    <property type="entry name" value="SgcJ/EcaC family oxidoreductase"/>
    <property type="match status" value="1"/>
</dbReference>
<dbReference type="Proteomes" id="UP000001623">
    <property type="component" value="Chromosome"/>
</dbReference>
<name>F7Y3N7_MESOW</name>
<evidence type="ECO:0000313" key="2">
    <source>
        <dbReference type="EMBL" id="AEH89506.1"/>
    </source>
</evidence>
<dbReference type="STRING" id="536019.Mesop_5088"/>
<accession>F7Y3N7</accession>
<dbReference type="Pfam" id="PF14534">
    <property type="entry name" value="DUF4440"/>
    <property type="match status" value="1"/>
</dbReference>
<dbReference type="KEGG" id="mop:Mesop_5088"/>
<evidence type="ECO:0000313" key="3">
    <source>
        <dbReference type="Proteomes" id="UP000001623"/>
    </source>
</evidence>
<dbReference type="InterPro" id="IPR011944">
    <property type="entry name" value="Steroid_delta5-4_isomerase"/>
</dbReference>
<gene>
    <name evidence="2" type="ordered locus">Mesop_5088</name>
</gene>
<sequence>MSVTNGKPEHVAAAFANAWNRHDMDEFASLFASDANFVNVVGVWWKNRSEIEAAHRATHDTMFRDSRLEGDVSSVVELAQGLASIHYSWTLTGASAPDGTPVGIRKGILLLIVQEGRSGWRIKVAQNTDIVPAIIAPAA</sequence>
<dbReference type="HOGENOM" id="CLU_129336_0_1_5"/>
<dbReference type="InterPro" id="IPR027843">
    <property type="entry name" value="DUF4440"/>
</dbReference>
<evidence type="ECO:0000259" key="1">
    <source>
        <dbReference type="Pfam" id="PF14534"/>
    </source>
</evidence>
<proteinExistence type="predicted"/>